<dbReference type="InterPro" id="IPR050083">
    <property type="entry name" value="HtpX_protease"/>
</dbReference>
<keyword evidence="6" id="KW-0479">Metal-binding</keyword>
<keyword evidence="11 12" id="KW-0472">Membrane</keyword>
<proteinExistence type="predicted"/>
<keyword evidence="9 12" id="KW-1133">Transmembrane helix</keyword>
<evidence type="ECO:0000256" key="8">
    <source>
        <dbReference type="ARBA" id="ARBA00022833"/>
    </source>
</evidence>
<evidence type="ECO:0000256" key="10">
    <source>
        <dbReference type="ARBA" id="ARBA00023049"/>
    </source>
</evidence>
<evidence type="ECO:0000256" key="11">
    <source>
        <dbReference type="ARBA" id="ARBA00023136"/>
    </source>
</evidence>
<keyword evidence="15" id="KW-1185">Reference proteome</keyword>
<evidence type="ECO:0000313" key="15">
    <source>
        <dbReference type="Proteomes" id="UP000307956"/>
    </source>
</evidence>
<evidence type="ECO:0000256" key="1">
    <source>
        <dbReference type="ARBA" id="ARBA00001947"/>
    </source>
</evidence>
<evidence type="ECO:0000256" key="7">
    <source>
        <dbReference type="ARBA" id="ARBA00022801"/>
    </source>
</evidence>
<dbReference type="GO" id="GO:0005886">
    <property type="term" value="C:plasma membrane"/>
    <property type="evidence" value="ECO:0007669"/>
    <property type="project" value="UniProtKB-SubCell"/>
</dbReference>
<feature type="transmembrane region" description="Helical" evidence="12">
    <location>
        <begin position="89"/>
        <end position="112"/>
    </location>
</feature>
<dbReference type="EMBL" id="SSOD01000004">
    <property type="protein sequence ID" value="THF62603.1"/>
    <property type="molecule type" value="Genomic_DNA"/>
</dbReference>
<dbReference type="PANTHER" id="PTHR43221">
    <property type="entry name" value="PROTEASE HTPX"/>
    <property type="match status" value="1"/>
</dbReference>
<comment type="caution">
    <text evidence="14">The sequence shown here is derived from an EMBL/GenBank/DDBJ whole genome shotgun (WGS) entry which is preliminary data.</text>
</comment>
<dbReference type="GO" id="GO:0004222">
    <property type="term" value="F:metalloendopeptidase activity"/>
    <property type="evidence" value="ECO:0007669"/>
    <property type="project" value="InterPro"/>
</dbReference>
<evidence type="ECO:0000256" key="12">
    <source>
        <dbReference type="SAM" id="Phobius"/>
    </source>
</evidence>
<dbReference type="GO" id="GO:0046872">
    <property type="term" value="F:metal ion binding"/>
    <property type="evidence" value="ECO:0007669"/>
    <property type="project" value="UniProtKB-KW"/>
</dbReference>
<evidence type="ECO:0000313" key="14">
    <source>
        <dbReference type="EMBL" id="THF62603.1"/>
    </source>
</evidence>
<dbReference type="AlphaFoldDB" id="A0A4S4ARW6"/>
<dbReference type="CDD" id="cd07328">
    <property type="entry name" value="M48_Ste24p_like"/>
    <property type="match status" value="1"/>
</dbReference>
<dbReference type="OrthoDB" id="9789270at2"/>
<evidence type="ECO:0000256" key="5">
    <source>
        <dbReference type="ARBA" id="ARBA00022692"/>
    </source>
</evidence>
<reference evidence="14 15" key="1">
    <citation type="submission" date="2019-04" db="EMBL/GenBank/DDBJ databases">
        <title>Azoarcus rhizosphaerae sp. nov. isolated from rhizosphere of Ficus religiosa.</title>
        <authorList>
            <person name="Lin S.-Y."/>
            <person name="Hameed A."/>
            <person name="Hsu Y.-H."/>
            <person name="Young C.-C."/>
        </authorList>
    </citation>
    <scope>NUCLEOTIDE SEQUENCE [LARGE SCALE GENOMIC DNA]</scope>
    <source>
        <strain evidence="14 15">CC-YHH848</strain>
    </source>
</reference>
<dbReference type="Proteomes" id="UP000307956">
    <property type="component" value="Unassembled WGS sequence"/>
</dbReference>
<evidence type="ECO:0000259" key="13">
    <source>
        <dbReference type="Pfam" id="PF01435"/>
    </source>
</evidence>
<dbReference type="PANTHER" id="PTHR43221:SF1">
    <property type="entry name" value="PROTEASE HTPX"/>
    <property type="match status" value="1"/>
</dbReference>
<accession>A0A4S4ARW6</accession>
<organism evidence="14 15">
    <name type="scientific">Pseudothauera rhizosphaerae</name>
    <dbReference type="NCBI Taxonomy" id="2565932"/>
    <lineage>
        <taxon>Bacteria</taxon>
        <taxon>Pseudomonadati</taxon>
        <taxon>Pseudomonadota</taxon>
        <taxon>Betaproteobacteria</taxon>
        <taxon>Rhodocyclales</taxon>
        <taxon>Zoogloeaceae</taxon>
        <taxon>Pseudothauera</taxon>
    </lineage>
</organism>
<keyword evidence="7" id="KW-0378">Hydrolase</keyword>
<evidence type="ECO:0000256" key="4">
    <source>
        <dbReference type="ARBA" id="ARBA00022670"/>
    </source>
</evidence>
<feature type="domain" description="Peptidase M48" evidence="13">
    <location>
        <begin position="214"/>
        <end position="394"/>
    </location>
</feature>
<dbReference type="InterPro" id="IPR001915">
    <property type="entry name" value="Peptidase_M48"/>
</dbReference>
<feature type="transmembrane region" description="Helical" evidence="12">
    <location>
        <begin position="124"/>
        <end position="143"/>
    </location>
</feature>
<comment type="cofactor">
    <cofactor evidence="1">
        <name>Zn(2+)</name>
        <dbReference type="ChEBI" id="CHEBI:29105"/>
    </cofactor>
</comment>
<dbReference type="Pfam" id="PF01435">
    <property type="entry name" value="Peptidase_M48"/>
    <property type="match status" value="1"/>
</dbReference>
<sequence length="561" mass="61554">MDEAPFFQVNAPQMGAACRISSPASQTGPRPRAGNMPAARSSARLAHYCPPGAPAMQDQDYERLVRRLEIEAQSAPRAFQAKVMLLSGFAYLILFAMLGVLAALVVAGFHFARESHSTWITFKLALLGVAVAGLLFGVLRAFLARLPEPEGREIGAAEAPRLFELIERIRRKLDGPPIHRVVVDPSFNAAIAQVPRFGLFGGHRNHLILGLPYLHAMTTKEMAATLAHEYGHLAGAHGKTGAWIYRQRITFGTLMDKLQRESDGDLLSGLLLAALVRFAPYFNAYTFVLSRQDEYDADAISARLAGAEAAATGLCRGALLGDWIAETFWSRLYAQAGERTAPAFMPYTAMPAAFAAGYPDWATAERLAEARRVRSGLHDTHPSLQDRLSAIDQPARVPPPVGKSAAETLLGPLAQQLAREFDTQWWQTEQAEWQAHHRQCLENRAMIARLQGAPHDALNAFDLHELGRALAREGRGEEARTVLTRLLARPDGPFPQAELLLGRLLLVEDDHGGLEHLHRAAAADARLVDECAQRGYDFLCRTRDADEASEWADTLVARHGV</sequence>
<evidence type="ECO:0000256" key="2">
    <source>
        <dbReference type="ARBA" id="ARBA00004651"/>
    </source>
</evidence>
<dbReference type="Gene3D" id="3.30.2010.10">
    <property type="entry name" value="Metalloproteases ('zincins'), catalytic domain"/>
    <property type="match status" value="1"/>
</dbReference>
<keyword evidence="5 12" id="KW-0812">Transmembrane</keyword>
<keyword evidence="3" id="KW-1003">Cell membrane</keyword>
<evidence type="ECO:0000256" key="6">
    <source>
        <dbReference type="ARBA" id="ARBA00022723"/>
    </source>
</evidence>
<name>A0A4S4ARW6_9RHOO</name>
<dbReference type="GO" id="GO:0006508">
    <property type="term" value="P:proteolysis"/>
    <property type="evidence" value="ECO:0007669"/>
    <property type="project" value="UniProtKB-KW"/>
</dbReference>
<comment type="subcellular location">
    <subcellularLocation>
        <location evidence="2">Cell membrane</location>
        <topology evidence="2">Multi-pass membrane protein</topology>
    </subcellularLocation>
</comment>
<protein>
    <recommendedName>
        <fullName evidence="13">Peptidase M48 domain-containing protein</fullName>
    </recommendedName>
</protein>
<evidence type="ECO:0000256" key="3">
    <source>
        <dbReference type="ARBA" id="ARBA00022475"/>
    </source>
</evidence>
<keyword evidence="8" id="KW-0862">Zinc</keyword>
<evidence type="ECO:0000256" key="9">
    <source>
        <dbReference type="ARBA" id="ARBA00022989"/>
    </source>
</evidence>
<gene>
    <name evidence="14" type="ORF">E6O51_06490</name>
</gene>
<keyword evidence="10" id="KW-0482">Metalloprotease</keyword>
<keyword evidence="4" id="KW-0645">Protease</keyword>